<dbReference type="EMBL" id="SFBL01000215">
    <property type="protein sequence ID" value="TRU20706.1"/>
    <property type="molecule type" value="Genomic_DNA"/>
</dbReference>
<evidence type="ECO:0000256" key="1">
    <source>
        <dbReference type="SAM" id="Phobius"/>
    </source>
</evidence>
<sequence>MAKIVVSDLRPAGADLFSDSESFLHDLTETEIDTTQGGITPFIIGVGVGILISARYCKA</sequence>
<organism evidence="2 3">
    <name type="scientific">Microcystis aeruginosa Ma_SC_T_19800800_S464</name>
    <dbReference type="NCBI Taxonomy" id="2486257"/>
    <lineage>
        <taxon>Bacteria</taxon>
        <taxon>Bacillati</taxon>
        <taxon>Cyanobacteriota</taxon>
        <taxon>Cyanophyceae</taxon>
        <taxon>Oscillatoriophycideae</taxon>
        <taxon>Chroococcales</taxon>
        <taxon>Microcystaceae</taxon>
        <taxon>Microcystis</taxon>
    </lineage>
</organism>
<dbReference type="Proteomes" id="UP000319313">
    <property type="component" value="Unassembled WGS sequence"/>
</dbReference>
<accession>A0A552DES5</accession>
<proteinExistence type="predicted"/>
<evidence type="ECO:0000313" key="3">
    <source>
        <dbReference type="Proteomes" id="UP000319313"/>
    </source>
</evidence>
<feature type="transmembrane region" description="Helical" evidence="1">
    <location>
        <begin position="39"/>
        <end position="57"/>
    </location>
</feature>
<reference evidence="2 3" key="1">
    <citation type="submission" date="2019-01" db="EMBL/GenBank/DDBJ databases">
        <title>Coherence of Microcystis species and biogeography revealed through population genomics.</title>
        <authorList>
            <person name="Perez-Carrascal O.M."/>
            <person name="Terrat Y."/>
            <person name="Giani A."/>
            <person name="Fortin N."/>
            <person name="Tromas N."/>
            <person name="Shapiro B.J."/>
        </authorList>
    </citation>
    <scope>NUCLEOTIDE SEQUENCE [LARGE SCALE GENOMIC DNA]</scope>
    <source>
        <strain evidence="2">Ma_SC_T_19800800_S464</strain>
    </source>
</reference>
<protein>
    <recommendedName>
        <fullName evidence="4">Class IIb bacteriocin, lactobin A/cerein 7B family</fullName>
    </recommendedName>
</protein>
<keyword evidence="1" id="KW-0812">Transmembrane</keyword>
<evidence type="ECO:0008006" key="4">
    <source>
        <dbReference type="Google" id="ProtNLM"/>
    </source>
</evidence>
<keyword evidence="1" id="KW-1133">Transmembrane helix</keyword>
<dbReference type="AlphaFoldDB" id="A0A552DES5"/>
<name>A0A552DES5_MICAE</name>
<gene>
    <name evidence="2" type="ORF">EWV81_21720</name>
</gene>
<keyword evidence="1" id="KW-0472">Membrane</keyword>
<comment type="caution">
    <text evidence="2">The sequence shown here is derived from an EMBL/GenBank/DDBJ whole genome shotgun (WGS) entry which is preliminary data.</text>
</comment>
<evidence type="ECO:0000313" key="2">
    <source>
        <dbReference type="EMBL" id="TRU20706.1"/>
    </source>
</evidence>